<dbReference type="InterPro" id="IPR013595">
    <property type="entry name" value="Pept_S33_TAP-like_C"/>
</dbReference>
<dbReference type="Proteomes" id="UP000199202">
    <property type="component" value="Unassembled WGS sequence"/>
</dbReference>
<accession>A0A1G9ERZ9</accession>
<keyword evidence="7" id="KW-1185">Reference proteome</keyword>
<evidence type="ECO:0000256" key="1">
    <source>
        <dbReference type="ARBA" id="ARBA00010088"/>
    </source>
</evidence>
<feature type="domain" description="Peptidase S33 tripeptidyl aminopeptidase-like C-terminal" evidence="5">
    <location>
        <begin position="405"/>
        <end position="496"/>
    </location>
</feature>
<keyword evidence="2 4" id="KW-0732">Signal</keyword>
<dbReference type="AlphaFoldDB" id="A0A1G9ERZ9"/>
<evidence type="ECO:0000259" key="5">
    <source>
        <dbReference type="Pfam" id="PF08386"/>
    </source>
</evidence>
<name>A0A1G9ERZ9_9ACTN</name>
<dbReference type="InterPro" id="IPR029058">
    <property type="entry name" value="AB_hydrolase_fold"/>
</dbReference>
<keyword evidence="3 6" id="KW-0378">Hydrolase</keyword>
<proteinExistence type="inferred from homology"/>
<evidence type="ECO:0000256" key="2">
    <source>
        <dbReference type="ARBA" id="ARBA00022729"/>
    </source>
</evidence>
<dbReference type="PANTHER" id="PTHR43248:SF29">
    <property type="entry name" value="TRIPEPTIDYL AMINOPEPTIDASE"/>
    <property type="match status" value="1"/>
</dbReference>
<reference evidence="6 7" key="1">
    <citation type="submission" date="2016-10" db="EMBL/GenBank/DDBJ databases">
        <authorList>
            <person name="de Groot N.N."/>
        </authorList>
    </citation>
    <scope>NUCLEOTIDE SEQUENCE [LARGE SCALE GENOMIC DNA]</scope>
    <source>
        <strain evidence="6 7">CGMCC 4.6533</strain>
    </source>
</reference>
<dbReference type="GO" id="GO:0016787">
    <property type="term" value="F:hydrolase activity"/>
    <property type="evidence" value="ECO:0007669"/>
    <property type="project" value="UniProtKB-KW"/>
</dbReference>
<dbReference type="Gene3D" id="3.40.50.1820">
    <property type="entry name" value="alpha/beta hydrolase"/>
    <property type="match status" value="1"/>
</dbReference>
<dbReference type="SUPFAM" id="SSF53474">
    <property type="entry name" value="alpha/beta-Hydrolases"/>
    <property type="match status" value="1"/>
</dbReference>
<feature type="chain" id="PRO_5011730212" evidence="4">
    <location>
        <begin position="23"/>
        <end position="510"/>
    </location>
</feature>
<dbReference type="PANTHER" id="PTHR43248">
    <property type="entry name" value="2-SUCCINYL-6-HYDROXY-2,4-CYCLOHEXADIENE-1-CARBOXYLATE SYNTHASE"/>
    <property type="match status" value="1"/>
</dbReference>
<comment type="similarity">
    <text evidence="1">Belongs to the peptidase S33 family.</text>
</comment>
<dbReference type="EMBL" id="FNDJ01000019">
    <property type="protein sequence ID" value="SDK78831.1"/>
    <property type="molecule type" value="Genomic_DNA"/>
</dbReference>
<evidence type="ECO:0000256" key="3">
    <source>
        <dbReference type="ARBA" id="ARBA00022801"/>
    </source>
</evidence>
<organism evidence="6 7">
    <name type="scientific">Nonomuraea jiangxiensis</name>
    <dbReference type="NCBI Taxonomy" id="633440"/>
    <lineage>
        <taxon>Bacteria</taxon>
        <taxon>Bacillati</taxon>
        <taxon>Actinomycetota</taxon>
        <taxon>Actinomycetes</taxon>
        <taxon>Streptosporangiales</taxon>
        <taxon>Streptosporangiaceae</taxon>
        <taxon>Nonomuraea</taxon>
    </lineage>
</organism>
<evidence type="ECO:0000313" key="7">
    <source>
        <dbReference type="Proteomes" id="UP000199202"/>
    </source>
</evidence>
<sequence>MPPMMRHLTIVTVAFAVTLASAATPAPAGGGSATVRAPARTAPSTAGMSWHACADRPGAECGVVSVPLDWNAPAGAKIELSVVRRRATDPAARVGTLLYNPGGPGVPAALLVRDYAADTFSAELRRRFDIVGIDPRGVGESTPALRCTLPVHDPAISRFPESRAAYDRLVTSNAAVGRSCLRATGPLLGQLDTATVARDFDAVRAALGEAKISFFGKSYGSMLGTRYARLFPGRVRTMALDGAVDQAIPTSRLVTDAARAVEDSFDRFAAWCDRTATCALHGRDVGQVWDRLVAAAGRAPIKVRDGRPLTAEELRYSAYAFLTATPEYAGGLATAISQAERGDAQLFATMRAQALDDPVSTAAYRSILCTDVDPEIRGYGDVRVRMRRVRAAAPHMRGTSEFWDMTTGCLGWPIPPTRTQPRTPVRDVPAILVVGNTHDPATPLAWARSLSARIEGAGLLTNDGDGHTAYLRSACATEHIDTYLVTGTLPPTGTTCPATPPGPPASRART</sequence>
<dbReference type="OrthoDB" id="3930934at2"/>
<dbReference type="Pfam" id="PF08386">
    <property type="entry name" value="Abhydrolase_4"/>
    <property type="match status" value="1"/>
</dbReference>
<dbReference type="STRING" id="633440.SAMN05421869_1192"/>
<feature type="signal peptide" evidence="4">
    <location>
        <begin position="1"/>
        <end position="22"/>
    </location>
</feature>
<evidence type="ECO:0000313" key="6">
    <source>
        <dbReference type="EMBL" id="SDK78831.1"/>
    </source>
</evidence>
<protein>
    <submittedName>
        <fullName evidence="6">Alpha/beta hydrolase fold</fullName>
    </submittedName>
</protein>
<gene>
    <name evidence="6" type="ORF">SAMN05421869_1192</name>
</gene>
<dbReference type="InterPro" id="IPR051601">
    <property type="entry name" value="Serine_prot/Carboxylest_S33"/>
</dbReference>
<evidence type="ECO:0000256" key="4">
    <source>
        <dbReference type="SAM" id="SignalP"/>
    </source>
</evidence>